<comment type="caution">
    <text evidence="1">The sequence shown here is derived from an EMBL/GenBank/DDBJ whole genome shotgun (WGS) entry which is preliminary data.</text>
</comment>
<dbReference type="OrthoDB" id="270602at2759"/>
<evidence type="ECO:0000313" key="1">
    <source>
        <dbReference type="EMBL" id="OPJ86788.1"/>
    </source>
</evidence>
<sequence length="198" mass="21686">MLEACNNNLEMAVTMFLDGGGIAEEPSTSSAGVSAVRPHTEDEVRAPIPQKQEILVEPEPLFGAPKRRRPARSIFDGFRDFQTETSKCLLISKLEGESDVRKQALRTETQPTASSVGICETSLALAAEPPLFPTLCLKKRNTRPLNPAAAALSEASTLQLPDSWKYRCNFLLVSSVECASFLSQAPNSHSKPIGYFWF</sequence>
<evidence type="ECO:0008006" key="3">
    <source>
        <dbReference type="Google" id="ProtNLM"/>
    </source>
</evidence>
<protein>
    <recommendedName>
        <fullName evidence="3">UBX domain-containing protein</fullName>
    </recommendedName>
</protein>
<dbReference type="EMBL" id="LSYS01002180">
    <property type="protein sequence ID" value="OPJ86788.1"/>
    <property type="molecule type" value="Genomic_DNA"/>
</dbReference>
<reference evidence="1 2" key="1">
    <citation type="submission" date="2016-02" db="EMBL/GenBank/DDBJ databases">
        <title>Band-tailed pigeon sequencing and assembly.</title>
        <authorList>
            <person name="Soares A.E."/>
            <person name="Novak B.J."/>
            <person name="Rice E.S."/>
            <person name="O'Connell B."/>
            <person name="Chang D."/>
            <person name="Weber S."/>
            <person name="Shapiro B."/>
        </authorList>
    </citation>
    <scope>NUCLEOTIDE SEQUENCE [LARGE SCALE GENOMIC DNA]</scope>
    <source>
        <strain evidence="1">BTP2013</strain>
        <tissue evidence="1">Blood</tissue>
    </source>
</reference>
<accession>A0A1V4KQQ4</accession>
<organism evidence="1 2">
    <name type="scientific">Patagioenas fasciata monilis</name>
    <dbReference type="NCBI Taxonomy" id="372326"/>
    <lineage>
        <taxon>Eukaryota</taxon>
        <taxon>Metazoa</taxon>
        <taxon>Chordata</taxon>
        <taxon>Craniata</taxon>
        <taxon>Vertebrata</taxon>
        <taxon>Euteleostomi</taxon>
        <taxon>Archelosauria</taxon>
        <taxon>Archosauria</taxon>
        <taxon>Dinosauria</taxon>
        <taxon>Saurischia</taxon>
        <taxon>Theropoda</taxon>
        <taxon>Coelurosauria</taxon>
        <taxon>Aves</taxon>
        <taxon>Neognathae</taxon>
        <taxon>Neoaves</taxon>
        <taxon>Columbimorphae</taxon>
        <taxon>Columbiformes</taxon>
        <taxon>Columbidae</taxon>
        <taxon>Patagioenas</taxon>
    </lineage>
</organism>
<proteinExistence type="predicted"/>
<keyword evidence="2" id="KW-1185">Reference proteome</keyword>
<dbReference type="STRING" id="372326.A0A1V4KQQ4"/>
<name>A0A1V4KQQ4_PATFA</name>
<gene>
    <name evidence="1" type="ORF">AV530_009009</name>
</gene>
<evidence type="ECO:0000313" key="2">
    <source>
        <dbReference type="Proteomes" id="UP000190648"/>
    </source>
</evidence>
<dbReference type="Proteomes" id="UP000190648">
    <property type="component" value="Unassembled WGS sequence"/>
</dbReference>
<dbReference type="AlphaFoldDB" id="A0A1V4KQQ4"/>